<sequence length="109" mass="13387">MATRRRFSRCLRIFYATGIMVEVHQWLCIWMLCCWNTEALEHDIRSCWNSYQRQRQYNLELHRMMNGDELYKKNQFLGEVFFSPWRRLIRNWISSLRAEVGAGHNIREI</sequence>
<evidence type="ECO:0000313" key="2">
    <source>
        <dbReference type="Proteomes" id="UP001362999"/>
    </source>
</evidence>
<keyword evidence="2" id="KW-1185">Reference proteome</keyword>
<proteinExistence type="predicted"/>
<comment type="caution">
    <text evidence="1">The sequence shown here is derived from an EMBL/GenBank/DDBJ whole genome shotgun (WGS) entry which is preliminary data.</text>
</comment>
<protein>
    <recommendedName>
        <fullName evidence="3">Secreted protein</fullName>
    </recommendedName>
</protein>
<accession>A0AAV9ZEM7</accession>
<organism evidence="1 2">
    <name type="scientific">Favolaschia claudopus</name>
    <dbReference type="NCBI Taxonomy" id="2862362"/>
    <lineage>
        <taxon>Eukaryota</taxon>
        <taxon>Fungi</taxon>
        <taxon>Dikarya</taxon>
        <taxon>Basidiomycota</taxon>
        <taxon>Agaricomycotina</taxon>
        <taxon>Agaricomycetes</taxon>
        <taxon>Agaricomycetidae</taxon>
        <taxon>Agaricales</taxon>
        <taxon>Marasmiineae</taxon>
        <taxon>Mycenaceae</taxon>
        <taxon>Favolaschia</taxon>
    </lineage>
</organism>
<name>A0AAV9ZEM7_9AGAR</name>
<gene>
    <name evidence="1" type="ORF">R3P38DRAFT_467201</name>
</gene>
<evidence type="ECO:0008006" key="3">
    <source>
        <dbReference type="Google" id="ProtNLM"/>
    </source>
</evidence>
<dbReference type="AlphaFoldDB" id="A0AAV9ZEM7"/>
<reference evidence="1 2" key="1">
    <citation type="journal article" date="2024" name="J Genomics">
        <title>Draft genome sequencing and assembly of Favolaschia claudopus CIRM-BRFM 2984 isolated from oak limbs.</title>
        <authorList>
            <person name="Navarro D."/>
            <person name="Drula E."/>
            <person name="Chaduli D."/>
            <person name="Cazenave R."/>
            <person name="Ahrendt S."/>
            <person name="Wang J."/>
            <person name="Lipzen A."/>
            <person name="Daum C."/>
            <person name="Barry K."/>
            <person name="Grigoriev I.V."/>
            <person name="Favel A."/>
            <person name="Rosso M.N."/>
            <person name="Martin F."/>
        </authorList>
    </citation>
    <scope>NUCLEOTIDE SEQUENCE [LARGE SCALE GENOMIC DNA]</scope>
    <source>
        <strain evidence="1 2">CIRM-BRFM 2984</strain>
    </source>
</reference>
<dbReference type="EMBL" id="JAWWNJ010000157">
    <property type="protein sequence ID" value="KAK6980723.1"/>
    <property type="molecule type" value="Genomic_DNA"/>
</dbReference>
<dbReference type="Proteomes" id="UP001362999">
    <property type="component" value="Unassembled WGS sequence"/>
</dbReference>
<evidence type="ECO:0000313" key="1">
    <source>
        <dbReference type="EMBL" id="KAK6980723.1"/>
    </source>
</evidence>